<proteinExistence type="predicted"/>
<evidence type="ECO:0000313" key="3">
    <source>
        <dbReference type="Proteomes" id="UP000239001"/>
    </source>
</evidence>
<keyword evidence="3" id="KW-1185">Reference proteome</keyword>
<gene>
    <name evidence="2" type="ORF">C7H19_23990</name>
</gene>
<comment type="caution">
    <text evidence="2">The sequence shown here is derived from an EMBL/GenBank/DDBJ whole genome shotgun (WGS) entry which is preliminary data.</text>
</comment>
<dbReference type="RefSeq" id="WP_106459432.1">
    <property type="nucleotide sequence ID" value="NZ_PXOH01000057.1"/>
</dbReference>
<dbReference type="OrthoDB" id="9794228at2"/>
<dbReference type="CDD" id="cd00028">
    <property type="entry name" value="B_lectin"/>
    <property type="match status" value="1"/>
</dbReference>
<dbReference type="AlphaFoldDB" id="A0A2T1LQY2"/>
<dbReference type="EMBL" id="PXOH01000057">
    <property type="protein sequence ID" value="PSF30244.1"/>
    <property type="molecule type" value="Genomic_DNA"/>
</dbReference>
<dbReference type="PROSITE" id="PS50927">
    <property type="entry name" value="BULB_LECTIN"/>
    <property type="match status" value="1"/>
</dbReference>
<sequence length="348" mass="39141">MAPFIFPDEKLKKLSEEGYQLYQLATQSCDAQDWYKAGDKYDVTYTGLWGDVLFSGVQFGTTQFVMTGLALSLPFLSKEEEKEMFEKSLLAKREMLVVSCEFYLKAIEIEPNHFYANLQLATALTAALQVIPGCLYWSKALQLRQADALRALTADSMAKFHRGIATHLVILDLKDNQAKMQAAVSKVQSNFTFLEQMRVATDLLRSSPYIRSRIEKFGLSEQKIPENHSSLKNSSPTDILTPSGELKINEYLRSANGKYTLIMQSDGNLVLYSSNLALWCSNTTGLGGEKVVMQLDGNLVLYSSRKAIWNSQTSKRLNSFLKVQDDGNVVIYENNLIPIWCTNTAQND</sequence>
<dbReference type="SMART" id="SM00108">
    <property type="entry name" value="B_lectin"/>
    <property type="match status" value="1"/>
</dbReference>
<accession>A0A2T1LQY2</accession>
<dbReference type="Proteomes" id="UP000239001">
    <property type="component" value="Unassembled WGS sequence"/>
</dbReference>
<organism evidence="2 3">
    <name type="scientific">Aphanothece hegewaldii CCALA 016</name>
    <dbReference type="NCBI Taxonomy" id="2107694"/>
    <lineage>
        <taxon>Bacteria</taxon>
        <taxon>Bacillati</taxon>
        <taxon>Cyanobacteriota</taxon>
        <taxon>Cyanophyceae</taxon>
        <taxon>Oscillatoriophycideae</taxon>
        <taxon>Chroococcales</taxon>
        <taxon>Aphanothecaceae</taxon>
        <taxon>Aphanothece</taxon>
    </lineage>
</organism>
<feature type="domain" description="Bulb-type lectin" evidence="1">
    <location>
        <begin position="237"/>
        <end position="344"/>
    </location>
</feature>
<evidence type="ECO:0000313" key="2">
    <source>
        <dbReference type="EMBL" id="PSF30244.1"/>
    </source>
</evidence>
<dbReference type="Gene3D" id="2.90.10.10">
    <property type="entry name" value="Bulb-type lectin domain"/>
    <property type="match status" value="2"/>
</dbReference>
<evidence type="ECO:0000259" key="1">
    <source>
        <dbReference type="PROSITE" id="PS50927"/>
    </source>
</evidence>
<dbReference type="InterPro" id="IPR036426">
    <property type="entry name" value="Bulb-type_lectin_dom_sf"/>
</dbReference>
<dbReference type="SUPFAM" id="SSF51110">
    <property type="entry name" value="alpha-D-mannose-specific plant lectins"/>
    <property type="match status" value="1"/>
</dbReference>
<dbReference type="InterPro" id="IPR001480">
    <property type="entry name" value="Bulb-type_lectin_dom"/>
</dbReference>
<reference evidence="2 3" key="1">
    <citation type="submission" date="2018-03" db="EMBL/GenBank/DDBJ databases">
        <title>The ancient ancestry and fast evolution of plastids.</title>
        <authorList>
            <person name="Moore K.R."/>
            <person name="Magnabosco C."/>
            <person name="Momper L."/>
            <person name="Gold D.A."/>
            <person name="Bosak T."/>
            <person name="Fournier G.P."/>
        </authorList>
    </citation>
    <scope>NUCLEOTIDE SEQUENCE [LARGE SCALE GENOMIC DNA]</scope>
    <source>
        <strain evidence="2 3">CCALA 016</strain>
    </source>
</reference>
<name>A0A2T1LQY2_9CHRO</name>
<protein>
    <recommendedName>
        <fullName evidence="1">Bulb-type lectin domain-containing protein</fullName>
    </recommendedName>
</protein>
<reference evidence="2 3" key="2">
    <citation type="submission" date="2018-03" db="EMBL/GenBank/DDBJ databases">
        <authorList>
            <person name="Keele B.F."/>
        </authorList>
    </citation>
    <scope>NUCLEOTIDE SEQUENCE [LARGE SCALE GENOMIC DNA]</scope>
    <source>
        <strain evidence="2 3">CCALA 016</strain>
    </source>
</reference>